<evidence type="ECO:0000313" key="2">
    <source>
        <dbReference type="EMBL" id="OTP98210.1"/>
    </source>
</evidence>
<dbReference type="Proteomes" id="UP000194800">
    <property type="component" value="Unassembled WGS sequence"/>
</dbReference>
<dbReference type="EMBL" id="NARP01000036">
    <property type="protein sequence ID" value="OTP98210.1"/>
    <property type="molecule type" value="Genomic_DNA"/>
</dbReference>
<sequence>MFIIFIYYFLSIATLCACYYFRRARFTEKDYKYNKPLRWTRRILIIWAYLLAGTHASILKETGFFRDIDNDFIIFSAEFFLIAYIVAVCWVEDITHAFDKKKK</sequence>
<feature type="transmembrane region" description="Helical" evidence="1">
    <location>
        <begin position="6"/>
        <end position="22"/>
    </location>
</feature>
<protein>
    <submittedName>
        <fullName evidence="2">Uncharacterized protein</fullName>
    </submittedName>
</protein>
<keyword evidence="1" id="KW-1133">Transmembrane helix</keyword>
<dbReference type="AlphaFoldDB" id="A0A2C9XVT4"/>
<feature type="transmembrane region" description="Helical" evidence="1">
    <location>
        <begin position="43"/>
        <end position="60"/>
    </location>
</feature>
<name>A0A2C9XVT4_9GAMM</name>
<dbReference type="RefSeq" id="WP_086301607.1">
    <property type="nucleotide sequence ID" value="NZ_MZNE01000055.1"/>
</dbReference>
<proteinExistence type="predicted"/>
<comment type="caution">
    <text evidence="2">The sequence shown here is derived from an EMBL/GenBank/DDBJ whole genome shotgun (WGS) entry which is preliminary data.</text>
</comment>
<evidence type="ECO:0000256" key="1">
    <source>
        <dbReference type="SAM" id="Phobius"/>
    </source>
</evidence>
<reference evidence="4 5" key="1">
    <citation type="submission" date="2017-03" db="EMBL/GenBank/DDBJ databases">
        <title>Comparative genomics of honeybee gut symbionts reveal geographically distinct and subgroup specific antibiotic resistance.</title>
        <authorList>
            <person name="Ludvigsen J."/>
            <person name="Porcellato D."/>
            <person name="Labee-Lund T.M."/>
            <person name="Amdam G.V."/>
            <person name="Rudi K."/>
        </authorList>
    </citation>
    <scope>NUCLEOTIDE SEQUENCE [LARGE SCALE GENOMIC DNA]</scope>
    <source>
        <strain evidence="2 5">A-7-12</strain>
        <strain evidence="3 4">A-9-12</strain>
    </source>
</reference>
<evidence type="ECO:0000313" key="5">
    <source>
        <dbReference type="Proteomes" id="UP000194977"/>
    </source>
</evidence>
<dbReference type="EMBL" id="NART01000057">
    <property type="protein sequence ID" value="OTQ09012.1"/>
    <property type="molecule type" value="Genomic_DNA"/>
</dbReference>
<evidence type="ECO:0000313" key="3">
    <source>
        <dbReference type="EMBL" id="OTQ09012.1"/>
    </source>
</evidence>
<keyword evidence="4" id="KW-1185">Reference proteome</keyword>
<dbReference type="Proteomes" id="UP000194977">
    <property type="component" value="Unassembled WGS sequence"/>
</dbReference>
<keyword evidence="1" id="KW-0472">Membrane</keyword>
<organism evidence="2 5">
    <name type="scientific">Gilliamella apicola</name>
    <dbReference type="NCBI Taxonomy" id="1196095"/>
    <lineage>
        <taxon>Bacteria</taxon>
        <taxon>Pseudomonadati</taxon>
        <taxon>Pseudomonadota</taxon>
        <taxon>Gammaproteobacteria</taxon>
        <taxon>Orbales</taxon>
        <taxon>Orbaceae</taxon>
        <taxon>Gilliamella</taxon>
    </lineage>
</organism>
<feature type="transmembrane region" description="Helical" evidence="1">
    <location>
        <begin position="72"/>
        <end position="91"/>
    </location>
</feature>
<gene>
    <name evidence="3" type="ORF">B6C91_10565</name>
    <name evidence="2" type="ORF">B6D08_11965</name>
</gene>
<evidence type="ECO:0000313" key="4">
    <source>
        <dbReference type="Proteomes" id="UP000194800"/>
    </source>
</evidence>
<accession>A0A2C9XVT4</accession>
<dbReference type="OrthoDB" id="7067147at2"/>
<keyword evidence="1" id="KW-0812">Transmembrane</keyword>